<dbReference type="SUPFAM" id="SSF53254">
    <property type="entry name" value="Phosphoglycerate mutase-like"/>
    <property type="match status" value="1"/>
</dbReference>
<dbReference type="CDD" id="cd07067">
    <property type="entry name" value="HP_PGM_like"/>
    <property type="match status" value="1"/>
</dbReference>
<dbReference type="PROSITE" id="PS00893">
    <property type="entry name" value="NUDIX_BOX"/>
    <property type="match status" value="1"/>
</dbReference>
<dbReference type="AlphaFoldDB" id="A0A5B1LLB4"/>
<proteinExistence type="predicted"/>
<dbReference type="CDD" id="cd03673">
    <property type="entry name" value="NUDIX_Ap6A_hydrolase"/>
    <property type="match status" value="1"/>
</dbReference>
<dbReference type="Gene3D" id="3.90.79.10">
    <property type="entry name" value="Nucleoside Triphosphate Pyrophosphohydrolase"/>
    <property type="match status" value="1"/>
</dbReference>
<dbReference type="Gene3D" id="3.40.50.1240">
    <property type="entry name" value="Phosphoglycerate mutase-like"/>
    <property type="match status" value="1"/>
</dbReference>
<dbReference type="InterPro" id="IPR015797">
    <property type="entry name" value="NUDIX_hydrolase-like_dom_sf"/>
</dbReference>
<evidence type="ECO:0000256" key="1">
    <source>
        <dbReference type="ARBA" id="ARBA00022801"/>
    </source>
</evidence>
<gene>
    <name evidence="4" type="ORF">F0U44_04215</name>
</gene>
<dbReference type="InterPro" id="IPR029033">
    <property type="entry name" value="His_PPase_superfam"/>
</dbReference>
<evidence type="ECO:0000256" key="2">
    <source>
        <dbReference type="SAM" id="MobiDB-lite"/>
    </source>
</evidence>
<keyword evidence="1 4" id="KW-0378">Hydrolase</keyword>
<evidence type="ECO:0000313" key="4">
    <source>
        <dbReference type="EMBL" id="KAA1421502.1"/>
    </source>
</evidence>
<dbReference type="PANTHER" id="PTHR21340:SF0">
    <property type="entry name" value="BIS(5'-NUCLEOSYL)-TETRAPHOSPHATASE [ASYMMETRICAL]"/>
    <property type="match status" value="1"/>
</dbReference>
<dbReference type="PANTHER" id="PTHR21340">
    <property type="entry name" value="DIADENOSINE 5,5-P1,P4-TETRAPHOSPHATE PYROPHOSPHOHYDROLASE MUTT"/>
    <property type="match status" value="1"/>
</dbReference>
<dbReference type="InterPro" id="IPR000086">
    <property type="entry name" value="NUDIX_hydrolase_dom"/>
</dbReference>
<name>A0A5B1LLB4_9ACTN</name>
<dbReference type="PROSITE" id="PS51462">
    <property type="entry name" value="NUDIX"/>
    <property type="match status" value="1"/>
</dbReference>
<dbReference type="EMBL" id="VUJV01000001">
    <property type="protein sequence ID" value="KAA1421502.1"/>
    <property type="molecule type" value="Genomic_DNA"/>
</dbReference>
<dbReference type="InterPro" id="IPR013078">
    <property type="entry name" value="His_Pase_superF_clade-1"/>
</dbReference>
<dbReference type="Pfam" id="PF00293">
    <property type="entry name" value="NUDIX"/>
    <property type="match status" value="1"/>
</dbReference>
<feature type="region of interest" description="Disordered" evidence="2">
    <location>
        <begin position="1"/>
        <end position="27"/>
    </location>
</feature>
<accession>A0A5B1LLB4</accession>
<protein>
    <submittedName>
        <fullName evidence="4">NUDIX hydrolase</fullName>
    </submittedName>
</protein>
<evidence type="ECO:0000313" key="5">
    <source>
        <dbReference type="Proteomes" id="UP000325003"/>
    </source>
</evidence>
<evidence type="ECO:0000259" key="3">
    <source>
        <dbReference type="PROSITE" id="PS51462"/>
    </source>
</evidence>
<dbReference type="GO" id="GO:0006167">
    <property type="term" value="P:AMP biosynthetic process"/>
    <property type="evidence" value="ECO:0007669"/>
    <property type="project" value="TreeGrafter"/>
</dbReference>
<dbReference type="InterPro" id="IPR020084">
    <property type="entry name" value="NUDIX_hydrolase_CS"/>
</dbReference>
<comment type="caution">
    <text evidence="4">The sequence shown here is derived from an EMBL/GenBank/DDBJ whole genome shotgun (WGS) entry which is preliminary data.</text>
</comment>
<dbReference type="InterPro" id="IPR051325">
    <property type="entry name" value="Nudix_hydrolase_domain"/>
</dbReference>
<organism evidence="4 5">
    <name type="scientific">Nocardioides humilatus</name>
    <dbReference type="NCBI Taxonomy" id="2607660"/>
    <lineage>
        <taxon>Bacteria</taxon>
        <taxon>Bacillati</taxon>
        <taxon>Actinomycetota</taxon>
        <taxon>Actinomycetes</taxon>
        <taxon>Propionibacteriales</taxon>
        <taxon>Nocardioidaceae</taxon>
        <taxon>Nocardioides</taxon>
    </lineage>
</organism>
<dbReference type="GO" id="GO:0006754">
    <property type="term" value="P:ATP biosynthetic process"/>
    <property type="evidence" value="ECO:0007669"/>
    <property type="project" value="TreeGrafter"/>
</dbReference>
<dbReference type="GO" id="GO:0004081">
    <property type="term" value="F:bis(5'-nucleosyl)-tetraphosphatase (asymmetrical) activity"/>
    <property type="evidence" value="ECO:0007669"/>
    <property type="project" value="TreeGrafter"/>
</dbReference>
<dbReference type="SMART" id="SM00855">
    <property type="entry name" value="PGAM"/>
    <property type="match status" value="1"/>
</dbReference>
<dbReference type="SUPFAM" id="SSF55811">
    <property type="entry name" value="Nudix"/>
    <property type="match status" value="1"/>
</dbReference>
<feature type="domain" description="Nudix hydrolase" evidence="3">
    <location>
        <begin position="26"/>
        <end position="152"/>
    </location>
</feature>
<reference evidence="4 5" key="2">
    <citation type="submission" date="2019-09" db="EMBL/GenBank/DDBJ databases">
        <authorList>
            <person name="Jin C."/>
        </authorList>
    </citation>
    <scope>NUCLEOTIDE SEQUENCE [LARGE SCALE GENOMIC DNA]</scope>
    <source>
        <strain evidence="4 5">BN130099</strain>
    </source>
</reference>
<dbReference type="Proteomes" id="UP000325003">
    <property type="component" value="Unassembled WGS sequence"/>
</dbReference>
<reference evidence="4 5" key="1">
    <citation type="submission" date="2019-09" db="EMBL/GenBank/DDBJ databases">
        <title>Nocardioides panacisoli sp. nov., isolated from the soil of a ginseng field.</title>
        <authorList>
            <person name="Cho C."/>
        </authorList>
    </citation>
    <scope>NUCLEOTIDE SEQUENCE [LARGE SCALE GENOMIC DNA]</scope>
    <source>
        <strain evidence="4 5">BN130099</strain>
    </source>
</reference>
<sequence>MVTVSPLGAGRCDTNAVTSSKSASPPDVRAAGVVTFRPGREVLLVHRPKYDDWSFPKGKLERWEHPTAAAVREVAEETGVHVRLGPPLRSQHYPVGRRAKTVDYWVGRAVGDDDVSLYRPNSEIDQVAWVRIDKADQMLTYAYDRETLAEAARVRRRTHAVVVLRHARARSRSAWRADDWLRPLLKPGMAEAERIVPLLAAYDVTRVVSSTSLRCRQTLAPYAATTGWEVETRRRLSEELVSQKGVDKVVGELLQADQGAALCTHRPVLPLVFDAIGLRPGQRGDDLAPAEMLVMHVRKGTVVAVERHRVH</sequence>
<keyword evidence="5" id="KW-1185">Reference proteome</keyword>
<dbReference type="Pfam" id="PF00300">
    <property type="entry name" value="His_Phos_1"/>
    <property type="match status" value="1"/>
</dbReference>